<dbReference type="EMBL" id="PUHY01000005">
    <property type="protein sequence ID" value="PQO37601.1"/>
    <property type="molecule type" value="Genomic_DNA"/>
</dbReference>
<organism evidence="2 3">
    <name type="scientific">Blastopirellula marina</name>
    <dbReference type="NCBI Taxonomy" id="124"/>
    <lineage>
        <taxon>Bacteria</taxon>
        <taxon>Pseudomonadati</taxon>
        <taxon>Planctomycetota</taxon>
        <taxon>Planctomycetia</taxon>
        <taxon>Pirellulales</taxon>
        <taxon>Pirellulaceae</taxon>
        <taxon>Blastopirellula</taxon>
    </lineage>
</organism>
<accession>A0A2S8G004</accession>
<dbReference type="Proteomes" id="UP000238322">
    <property type="component" value="Unassembled WGS sequence"/>
</dbReference>
<dbReference type="RefSeq" id="WP_105328850.1">
    <property type="nucleotide sequence ID" value="NZ_PUHY01000005.1"/>
</dbReference>
<evidence type="ECO:0008006" key="4">
    <source>
        <dbReference type="Google" id="ProtNLM"/>
    </source>
</evidence>
<reference evidence="2 3" key="1">
    <citation type="submission" date="2018-02" db="EMBL/GenBank/DDBJ databases">
        <title>Comparative genomes isolates from brazilian mangrove.</title>
        <authorList>
            <person name="Araujo J.E."/>
            <person name="Taketani R.G."/>
            <person name="Silva M.C.P."/>
            <person name="Loureco M.V."/>
            <person name="Andreote F.D."/>
        </authorList>
    </citation>
    <scope>NUCLEOTIDE SEQUENCE [LARGE SCALE GENOMIC DNA]</scope>
    <source>
        <strain evidence="2 3">Hex-1 MGV</strain>
    </source>
</reference>
<feature type="region of interest" description="Disordered" evidence="1">
    <location>
        <begin position="212"/>
        <end position="252"/>
    </location>
</feature>
<dbReference type="AlphaFoldDB" id="A0A2S8G004"/>
<name>A0A2S8G004_9BACT</name>
<protein>
    <recommendedName>
        <fullName evidence="4">Tetratricopeptide repeat protein</fullName>
    </recommendedName>
</protein>
<sequence length="252" mass="27489">MRSLLLVCWVLAAIGGIVFHLGPGQGLAATDQLSSMLDHAYHDALAGDHQEAFELYDQVLQVLPPEEPLTVARVRLEKAKVLLESGSIAQAYLELSELNHIIDVEKDVPVPFRYEVQSALAATEFYGTWAMRLEGVPKDSWLPFVESARQRFRYLSEVPDPEAVRPAPLLDRQNLEVTIRLERMTEDELQGMPLPPPVQFALFGSKTGAIPGVNGMAGPTDKATGRGENDMPGDARNGMGAGNGTQVERTGS</sequence>
<proteinExistence type="predicted"/>
<evidence type="ECO:0000313" key="2">
    <source>
        <dbReference type="EMBL" id="PQO37601.1"/>
    </source>
</evidence>
<comment type="caution">
    <text evidence="2">The sequence shown here is derived from an EMBL/GenBank/DDBJ whole genome shotgun (WGS) entry which is preliminary data.</text>
</comment>
<evidence type="ECO:0000313" key="3">
    <source>
        <dbReference type="Proteomes" id="UP000238322"/>
    </source>
</evidence>
<gene>
    <name evidence="2" type="ORF">C5Y83_06555</name>
</gene>
<evidence type="ECO:0000256" key="1">
    <source>
        <dbReference type="SAM" id="MobiDB-lite"/>
    </source>
</evidence>
<dbReference type="OrthoDB" id="260328at2"/>